<feature type="compositionally biased region" description="Polar residues" evidence="1">
    <location>
        <begin position="205"/>
        <end position="214"/>
    </location>
</feature>
<dbReference type="EMBL" id="NRSZ01000822">
    <property type="protein sequence ID" value="PNY24979.1"/>
    <property type="molecule type" value="Genomic_DNA"/>
</dbReference>
<keyword evidence="2" id="KW-0472">Membrane</keyword>
<keyword evidence="5" id="KW-1185">Reference proteome</keyword>
<dbReference type="InterPro" id="IPR039454">
    <property type="entry name" value="OM14"/>
</dbReference>
<dbReference type="PANTHER" id="PTHR38402:SF1">
    <property type="entry name" value="MITOCHONDRIAL OUTER MEMBRANE PROTEIN OM14"/>
    <property type="match status" value="1"/>
</dbReference>
<dbReference type="GO" id="GO:0006626">
    <property type="term" value="P:protein targeting to mitochondrion"/>
    <property type="evidence" value="ECO:0007669"/>
    <property type="project" value="TreeGrafter"/>
</dbReference>
<organism evidence="4 5">
    <name type="scientific">Tolypocladium capitatum</name>
    <dbReference type="NCBI Taxonomy" id="45235"/>
    <lineage>
        <taxon>Eukaryota</taxon>
        <taxon>Fungi</taxon>
        <taxon>Dikarya</taxon>
        <taxon>Ascomycota</taxon>
        <taxon>Pezizomycotina</taxon>
        <taxon>Sordariomycetes</taxon>
        <taxon>Hypocreomycetidae</taxon>
        <taxon>Hypocreales</taxon>
        <taxon>Ophiocordycipitaceae</taxon>
        <taxon>Tolypocladium</taxon>
    </lineage>
</organism>
<evidence type="ECO:0000313" key="5">
    <source>
        <dbReference type="Proteomes" id="UP000236621"/>
    </source>
</evidence>
<dbReference type="GO" id="GO:0005741">
    <property type="term" value="C:mitochondrial outer membrane"/>
    <property type="evidence" value="ECO:0007669"/>
    <property type="project" value="InterPro"/>
</dbReference>
<evidence type="ECO:0000259" key="3">
    <source>
        <dbReference type="Pfam" id="PF12776"/>
    </source>
</evidence>
<sequence>MSEDDVDMLGPDGQGSTRVDRDRRAPRFSWTPAYEATFFRSLCDSVQLGLRENSSFKAEAWERAAQALQESHSAYPAKSHLINKSDNARKRFRLWRGLRENPEFLYSPITRTVTATEEAWRAHIEREPLSRALRGRPFDHEDFMEILYPDVIGSGGAPKRIMKPRRRTDGQPGDETDMPGTGILNLLSDPAPGQAIDSPEGRRASPSQTPTGSATGPAAHSRPTSAAMPPRTVAVCLTSALTPPDETPNQAKKRALPPGPADGPFETSPSSSTTPSGSLLQSAASPEKRQRTSIHGDTLPSTTGSTLNSSATAPSSANTTPLSGTDGPILSNQQCSHAAYALDARSDLRWQEAALDLFFKEFADQDLDLQSARVLQDALAGEAALGEEARGSAVMHSAVRSDQSRAVQLRSRRTVEAHWNEQSQGIRPGTIVLNGASYPALRGVDVALTGNGTGNGAPPPTSSKRNAEPEAVSYADVAASGPKQSPQEVSARPRDAAAHHHAGAKHHGPLEAMSDRVPQAAAPQPPEVVHDESALTASLVDVDVIRSVHTVPSDFLEQDIMAETHADGEADAAKAQPERPKKDATKKPRRAHSWLTSQFSKLSDGDASALAVANIAAVIGISSWLGYRAWGLYENGRMDWKAVGVGLGILTGVGAVESLFGGYLYKGTKGSPEERS</sequence>
<evidence type="ECO:0000313" key="4">
    <source>
        <dbReference type="EMBL" id="PNY24979.1"/>
    </source>
</evidence>
<gene>
    <name evidence="4" type="ORF">TCAP_05066</name>
</gene>
<dbReference type="AlphaFoldDB" id="A0A2K3QBT9"/>
<protein>
    <recommendedName>
        <fullName evidence="3">Myb/SANT-like domain-containing protein</fullName>
    </recommendedName>
</protein>
<accession>A0A2K3QBT9</accession>
<name>A0A2K3QBT9_9HYPO</name>
<evidence type="ECO:0000256" key="1">
    <source>
        <dbReference type="SAM" id="MobiDB-lite"/>
    </source>
</evidence>
<feature type="region of interest" description="Disordered" evidence="1">
    <location>
        <begin position="567"/>
        <end position="591"/>
    </location>
</feature>
<feature type="region of interest" description="Disordered" evidence="1">
    <location>
        <begin position="1"/>
        <end position="24"/>
    </location>
</feature>
<feature type="compositionally biased region" description="Low complexity" evidence="1">
    <location>
        <begin position="267"/>
        <end position="278"/>
    </location>
</feature>
<feature type="transmembrane region" description="Helical" evidence="2">
    <location>
        <begin position="642"/>
        <end position="665"/>
    </location>
</feature>
<proteinExistence type="predicted"/>
<dbReference type="GO" id="GO:1990593">
    <property type="term" value="F:nascent polypeptide-associated complex binding"/>
    <property type="evidence" value="ECO:0007669"/>
    <property type="project" value="InterPro"/>
</dbReference>
<dbReference type="Proteomes" id="UP000236621">
    <property type="component" value="Unassembled WGS sequence"/>
</dbReference>
<dbReference type="Pfam" id="PF12776">
    <property type="entry name" value="Myb_DNA-bind_3"/>
    <property type="match status" value="1"/>
</dbReference>
<keyword evidence="2" id="KW-1133">Transmembrane helix</keyword>
<dbReference type="PANTHER" id="PTHR38402">
    <property type="entry name" value="MITOCHONDRIAL OUTER MEMBRANE PROTEIN OM14"/>
    <property type="match status" value="1"/>
</dbReference>
<feature type="transmembrane region" description="Helical" evidence="2">
    <location>
        <begin position="607"/>
        <end position="630"/>
    </location>
</feature>
<feature type="region of interest" description="Disordered" evidence="1">
    <location>
        <begin position="449"/>
        <end position="508"/>
    </location>
</feature>
<feature type="compositionally biased region" description="Polar residues" evidence="1">
    <location>
        <begin position="293"/>
        <end position="304"/>
    </location>
</feature>
<evidence type="ECO:0000256" key="2">
    <source>
        <dbReference type="SAM" id="Phobius"/>
    </source>
</evidence>
<feature type="compositionally biased region" description="Basic and acidic residues" evidence="1">
    <location>
        <begin position="567"/>
        <end position="586"/>
    </location>
</feature>
<keyword evidence="2" id="KW-0812">Transmembrane</keyword>
<reference evidence="4 5" key="1">
    <citation type="submission" date="2017-08" db="EMBL/GenBank/DDBJ databases">
        <title>Harnessing the power of phylogenomics to disentangle the directionality and signatures of interkingdom host jumping in the parasitic fungal genus Tolypocladium.</title>
        <authorList>
            <person name="Quandt C.A."/>
            <person name="Patterson W."/>
            <person name="Spatafora J.W."/>
        </authorList>
    </citation>
    <scope>NUCLEOTIDE SEQUENCE [LARGE SCALE GENOMIC DNA]</scope>
    <source>
        <strain evidence="4 5">CBS 113982</strain>
    </source>
</reference>
<dbReference type="STRING" id="45235.A0A2K3QBT9"/>
<dbReference type="OrthoDB" id="5307821at2759"/>
<feature type="compositionally biased region" description="Low complexity" evidence="1">
    <location>
        <begin position="305"/>
        <end position="323"/>
    </location>
</feature>
<feature type="domain" description="Myb/SANT-like" evidence="3">
    <location>
        <begin position="29"/>
        <end position="123"/>
    </location>
</feature>
<feature type="region of interest" description="Disordered" evidence="1">
    <location>
        <begin position="154"/>
        <end position="229"/>
    </location>
</feature>
<feature type="region of interest" description="Disordered" evidence="1">
    <location>
        <begin position="241"/>
        <end position="329"/>
    </location>
</feature>
<comment type="caution">
    <text evidence="4">The sequence shown here is derived from an EMBL/GenBank/DDBJ whole genome shotgun (WGS) entry which is preliminary data.</text>
</comment>
<dbReference type="InterPro" id="IPR024752">
    <property type="entry name" value="Myb/SANT-like_dom"/>
</dbReference>